<dbReference type="InterPro" id="IPR015940">
    <property type="entry name" value="UBA"/>
</dbReference>
<feature type="compositionally biased region" description="Low complexity" evidence="1">
    <location>
        <begin position="610"/>
        <end position="625"/>
    </location>
</feature>
<name>A0A7G3ZAZ2_9SACH</name>
<keyword evidence="4" id="KW-1185">Reference proteome</keyword>
<dbReference type="GO" id="GO:0005634">
    <property type="term" value="C:nucleus"/>
    <property type="evidence" value="ECO:0007669"/>
    <property type="project" value="TreeGrafter"/>
</dbReference>
<accession>A0A7G3ZAZ2</accession>
<dbReference type="SMART" id="SM00165">
    <property type="entry name" value="UBA"/>
    <property type="match status" value="1"/>
</dbReference>
<dbReference type="SUPFAM" id="SSF46934">
    <property type="entry name" value="UBA-like"/>
    <property type="match status" value="1"/>
</dbReference>
<gene>
    <name evidence="3" type="ORF">HG536_0A04930</name>
</gene>
<proteinExistence type="predicted"/>
<dbReference type="AlphaFoldDB" id="A0A7G3ZAZ2"/>
<feature type="domain" description="UBA" evidence="2">
    <location>
        <begin position="1"/>
        <end position="41"/>
    </location>
</feature>
<evidence type="ECO:0000256" key="1">
    <source>
        <dbReference type="SAM" id="MobiDB-lite"/>
    </source>
</evidence>
<dbReference type="GO" id="GO:0016579">
    <property type="term" value="P:protein deubiquitination"/>
    <property type="evidence" value="ECO:0007669"/>
    <property type="project" value="TreeGrafter"/>
</dbReference>
<dbReference type="CDD" id="cd14307">
    <property type="entry name" value="UBA_RUP1p"/>
    <property type="match status" value="1"/>
</dbReference>
<evidence type="ECO:0000313" key="3">
    <source>
        <dbReference type="EMBL" id="QLL30678.1"/>
    </source>
</evidence>
<dbReference type="GO" id="GO:0005829">
    <property type="term" value="C:cytosol"/>
    <property type="evidence" value="ECO:0007669"/>
    <property type="project" value="TreeGrafter"/>
</dbReference>
<reference evidence="3 4" key="1">
    <citation type="submission" date="2020-06" db="EMBL/GenBank/DDBJ databases">
        <title>The yeast mating-type switching endonuclease HO is a domesticated member of an unorthodox homing genetic element family.</title>
        <authorList>
            <person name="Coughlan A.Y."/>
            <person name="Lombardi L."/>
            <person name="Braun-Galleani S."/>
            <person name="Martos A.R."/>
            <person name="Galeote V."/>
            <person name="Bigey F."/>
            <person name="Dequin S."/>
            <person name="Byrne K.P."/>
            <person name="Wolfe K.H."/>
        </authorList>
    </citation>
    <scope>NUCLEOTIDE SEQUENCE [LARGE SCALE GENOMIC DNA]</scope>
    <source>
        <strain evidence="3 4">CBS764</strain>
    </source>
</reference>
<dbReference type="KEGG" id="tgb:HG536_0A04930"/>
<dbReference type="PROSITE" id="PS50030">
    <property type="entry name" value="UBA"/>
    <property type="match status" value="1"/>
</dbReference>
<evidence type="ECO:0000259" key="2">
    <source>
        <dbReference type="PROSITE" id="PS50030"/>
    </source>
</evidence>
<evidence type="ECO:0000313" key="4">
    <source>
        <dbReference type="Proteomes" id="UP000515788"/>
    </source>
</evidence>
<dbReference type="EMBL" id="CP059246">
    <property type="protein sequence ID" value="QLL30678.1"/>
    <property type="molecule type" value="Genomic_DNA"/>
</dbReference>
<dbReference type="PANTHER" id="PTHR39597:SF1">
    <property type="entry name" value="UBA DOMAIN-CONTAINING PROTEIN RUP1"/>
    <property type="match status" value="1"/>
</dbReference>
<dbReference type="Gene3D" id="1.10.8.10">
    <property type="entry name" value="DNA helicase RuvA subunit, C-terminal domain"/>
    <property type="match status" value="1"/>
</dbReference>
<dbReference type="RefSeq" id="XP_037137353.1">
    <property type="nucleotide sequence ID" value="XM_037281458.1"/>
</dbReference>
<feature type="region of interest" description="Disordered" evidence="1">
    <location>
        <begin position="606"/>
        <end position="625"/>
    </location>
</feature>
<dbReference type="InterPro" id="IPR055335">
    <property type="entry name" value="Ucp6/RUP1"/>
</dbReference>
<sequence>MNDMDAIRSLMEMGIARDVAEEALKRTDGDVEAAGNLIFSNELPAGISENVGQSAHVELPAAAGDGCRPGDVDAYAVEVPRSESEGWEEIEVEDEYNQDEASLEESCLKSQISVPTVVAPLPPNFLFENYFALFCLFVSNYLPHIVAKPDFKDLNYDKDWYRGNSLRSPDCRVALVSKDDGGEEEAEIVPEGQLSAEEREYTLQPELLWQLQRLSCVVNSRISDRAFVRAKMFAIALEPQVQRKLGDVEHLYEILPSFIKSLTVDLEMCPGFDDNDVRQLFISSAFHTPPNPDLQQEPTTKTWLSLFHFLPEEYDTNLYRMFHILLYPEDTVEDGDEQLPLPAAEENENSLCDIAPVLTIVFDEMEENTDSVPLAEGVEIPLEFYPQLYTKRCKEKLIMDIIAKRKQSQLDSRAILQEIANLKSFQGKDILKFINSSLDYLQKDGKPQDTIDALLSVKDYITEQKTQKMNEYKKLAHRLQTEWNLSRPEIQVIQTAKDLGLIDEPYLLVMAVITPYMYFSRDRNGQWYYVRSRPHEPGNHIRACSSPLEVQDSIKQFTRQPSESPLMFIYCKEGFIPNDETVWKALENNQGCTKFAKEDQLQLNKMRDQSSSSISTTSASAPPAL</sequence>
<dbReference type="OrthoDB" id="4489171at2759"/>
<dbReference type="InterPro" id="IPR041970">
    <property type="entry name" value="Rup1_UBA"/>
</dbReference>
<dbReference type="Proteomes" id="UP000515788">
    <property type="component" value="Chromosome 1"/>
</dbReference>
<dbReference type="GeneID" id="59323775"/>
<dbReference type="PANTHER" id="PTHR39597">
    <property type="entry name" value="UBA DOMAIN-CONTAINING PROTEIN RUP1"/>
    <property type="match status" value="1"/>
</dbReference>
<organism evidence="3 4">
    <name type="scientific">Torulaspora globosa</name>
    <dbReference type="NCBI Taxonomy" id="48254"/>
    <lineage>
        <taxon>Eukaryota</taxon>
        <taxon>Fungi</taxon>
        <taxon>Dikarya</taxon>
        <taxon>Ascomycota</taxon>
        <taxon>Saccharomycotina</taxon>
        <taxon>Saccharomycetes</taxon>
        <taxon>Saccharomycetales</taxon>
        <taxon>Saccharomycetaceae</taxon>
        <taxon>Torulaspora</taxon>
    </lineage>
</organism>
<dbReference type="InterPro" id="IPR009060">
    <property type="entry name" value="UBA-like_sf"/>
</dbReference>
<dbReference type="Pfam" id="PF22562">
    <property type="entry name" value="UBA_7"/>
    <property type="match status" value="1"/>
</dbReference>
<protein>
    <recommendedName>
        <fullName evidence="2">UBA domain-containing protein</fullName>
    </recommendedName>
</protein>